<proteinExistence type="predicted"/>
<keyword evidence="3 6" id="KW-0812">Transmembrane</keyword>
<feature type="transmembrane region" description="Helical" evidence="6">
    <location>
        <begin position="502"/>
        <end position="520"/>
    </location>
</feature>
<dbReference type="Proteomes" id="UP000027182">
    <property type="component" value="Chromosome"/>
</dbReference>
<feature type="transmembrane region" description="Helical" evidence="6">
    <location>
        <begin position="335"/>
        <end position="365"/>
    </location>
</feature>
<dbReference type="HOGENOM" id="CLU_030945_0_0_14"/>
<evidence type="ECO:0000313" key="8">
    <source>
        <dbReference type="Proteomes" id="UP000027182"/>
    </source>
</evidence>
<feature type="transmembrane region" description="Helical" evidence="6">
    <location>
        <begin position="462"/>
        <end position="482"/>
    </location>
</feature>
<name>A0A059Y3L6_MYCBV</name>
<keyword evidence="2" id="KW-1003">Cell membrane</keyword>
<feature type="transmembrane region" description="Helical" evidence="6">
    <location>
        <begin position="233"/>
        <end position="253"/>
    </location>
</feature>
<evidence type="ECO:0000256" key="1">
    <source>
        <dbReference type="ARBA" id="ARBA00004651"/>
    </source>
</evidence>
<dbReference type="GO" id="GO:0005886">
    <property type="term" value="C:plasma membrane"/>
    <property type="evidence" value="ECO:0007669"/>
    <property type="project" value="UniProtKB-SubCell"/>
</dbReference>
<dbReference type="GO" id="GO:0042910">
    <property type="term" value="F:xenobiotic transmembrane transporter activity"/>
    <property type="evidence" value="ECO:0007669"/>
    <property type="project" value="InterPro"/>
</dbReference>
<keyword evidence="4 6" id="KW-1133">Transmembrane helix</keyword>
<gene>
    <name evidence="7" type="ORF">K668_00900</name>
</gene>
<feature type="transmembrane region" description="Helical" evidence="6">
    <location>
        <begin position="288"/>
        <end position="312"/>
    </location>
</feature>
<dbReference type="GO" id="GO:0015297">
    <property type="term" value="F:antiporter activity"/>
    <property type="evidence" value="ECO:0007669"/>
    <property type="project" value="InterPro"/>
</dbReference>
<dbReference type="AlphaFoldDB" id="A0A059Y3L6"/>
<dbReference type="InterPro" id="IPR051327">
    <property type="entry name" value="MATE_MepA_subfamily"/>
</dbReference>
<comment type="subcellular location">
    <subcellularLocation>
        <location evidence="1">Cell membrane</location>
        <topology evidence="1">Multi-pass membrane protein</topology>
    </subcellularLocation>
</comment>
<feature type="transmembrane region" description="Helical" evidence="6">
    <location>
        <begin position="260"/>
        <end position="282"/>
    </location>
</feature>
<dbReference type="PANTHER" id="PTHR43823:SF3">
    <property type="entry name" value="MULTIDRUG EXPORT PROTEIN MEPA"/>
    <property type="match status" value="1"/>
</dbReference>
<evidence type="ECO:0000256" key="3">
    <source>
        <dbReference type="ARBA" id="ARBA00022692"/>
    </source>
</evidence>
<feature type="transmembrane region" description="Helical" evidence="6">
    <location>
        <begin position="26"/>
        <end position="47"/>
    </location>
</feature>
<dbReference type="KEGG" id="mbq:K668_00900"/>
<protein>
    <recommendedName>
        <fullName evidence="9">MATE efflux family protein</fullName>
    </recommendedName>
</protein>
<feature type="transmembrane region" description="Helical" evidence="6">
    <location>
        <begin position="167"/>
        <end position="189"/>
    </location>
</feature>
<evidence type="ECO:0000256" key="6">
    <source>
        <dbReference type="SAM" id="Phobius"/>
    </source>
</evidence>
<feature type="transmembrane region" description="Helical" evidence="6">
    <location>
        <begin position="128"/>
        <end position="147"/>
    </location>
</feature>
<evidence type="ECO:0000256" key="5">
    <source>
        <dbReference type="ARBA" id="ARBA00023136"/>
    </source>
</evidence>
<sequence>MLIHKSVSEKQERARKLFGEMPISKAIWIVAIPSLLASMMVGLYSFIDQIFILQFVPKYSNVFGKSDSEIVSYLTLSLHNVNTSELFKSYNEMLNAYNEQATIANVSKLTVINSNTIVSTTTASFTPLIIFSNAIVYLVPVGSSIYYTKCIGKKLEKTGKNLWATMFWVSVILSVLSSLITFIAIWSGLLDKIAGVTKIDPIVAKNANISAERLQDFYNAAHKLSVQWAKQYIYIYASATVLQCLTLYLSYFIRSEGYNTYVMVCGIVANLINIALDALFIINFKMGVLGGVVATVIGWLFNTSAYIIYIVVKDRKQKTWLSIKSLFKFKFNKKLLGPIFSLGLGGFLRTFGIGFSFIIMNLLIANSHFAMPEYFQFFWAKGQPIVSLFLISFFGINDGARSLFSYNYTLRKFDRCKKVYLWTMLIALLYSIIVYVFVASTANNLWVWILNVDSDKIEGTATFIRVISLRILAVSLTINSLLAFQGANDVEKTIFSSAFENFISFVIVIPISYGIAYGVYKTTGDKEMANWIIVGAFVFNCLLSSLVLMGLSYWFVFKKLEKIDQTKLSWSRKIEHKFFEMAQKAELIDVP</sequence>
<organism evidence="7 8">
    <name type="scientific">Mycoplasmopsis bovis CQ-W70</name>
    <dbReference type="NCBI Taxonomy" id="1316930"/>
    <lineage>
        <taxon>Bacteria</taxon>
        <taxon>Bacillati</taxon>
        <taxon>Mycoplasmatota</taxon>
        <taxon>Mycoplasmoidales</taxon>
        <taxon>Metamycoplasmataceae</taxon>
        <taxon>Mycoplasmopsis</taxon>
    </lineage>
</organism>
<evidence type="ECO:0008006" key="9">
    <source>
        <dbReference type="Google" id="ProtNLM"/>
    </source>
</evidence>
<accession>A0A059Y3L6</accession>
<keyword evidence="5 6" id="KW-0472">Membrane</keyword>
<dbReference type="PATRIC" id="fig|1316930.3.peg.186"/>
<feature type="transmembrane region" description="Helical" evidence="6">
    <location>
        <begin position="532"/>
        <end position="557"/>
    </location>
</feature>
<evidence type="ECO:0000256" key="2">
    <source>
        <dbReference type="ARBA" id="ARBA00022475"/>
    </source>
</evidence>
<dbReference type="Pfam" id="PF01554">
    <property type="entry name" value="MatE"/>
    <property type="match status" value="1"/>
</dbReference>
<dbReference type="InterPro" id="IPR002528">
    <property type="entry name" value="MATE_fam"/>
</dbReference>
<feature type="transmembrane region" description="Helical" evidence="6">
    <location>
        <begin position="385"/>
        <end position="407"/>
    </location>
</feature>
<evidence type="ECO:0000313" key="7">
    <source>
        <dbReference type="EMBL" id="AIA33768.1"/>
    </source>
</evidence>
<feature type="transmembrane region" description="Helical" evidence="6">
    <location>
        <begin position="419"/>
        <end position="442"/>
    </location>
</feature>
<dbReference type="EMBL" id="CP005933">
    <property type="protein sequence ID" value="AIA33768.1"/>
    <property type="molecule type" value="Genomic_DNA"/>
</dbReference>
<dbReference type="PANTHER" id="PTHR43823">
    <property type="entry name" value="SPORULATION PROTEIN YKVU"/>
    <property type="match status" value="1"/>
</dbReference>
<reference evidence="7 8" key="1">
    <citation type="submission" date="2013-04" db="EMBL/GenBank/DDBJ databases">
        <authorList>
            <person name="Lin L."/>
            <person name="Zeng Z."/>
            <person name="Xie J."/>
            <person name="Luo L."/>
            <person name="Yang Z."/>
            <person name="Liang W."/>
            <person name="Lin H."/>
            <person name="Dong C."/>
            <person name="Sun Y."/>
        </authorList>
    </citation>
    <scope>NUCLEOTIDE SEQUENCE [LARGE SCALE GENOMIC DNA]</scope>
    <source>
        <strain evidence="7 8">CQ-W70</strain>
    </source>
</reference>
<evidence type="ECO:0000256" key="4">
    <source>
        <dbReference type="ARBA" id="ARBA00022989"/>
    </source>
</evidence>